<evidence type="ECO:0000259" key="11">
    <source>
        <dbReference type="PROSITE" id="PS50850"/>
    </source>
</evidence>
<evidence type="ECO:0000256" key="7">
    <source>
        <dbReference type="ARBA" id="ARBA00022989"/>
    </source>
</evidence>
<evidence type="ECO:0000256" key="9">
    <source>
        <dbReference type="RuleBase" id="RU003346"/>
    </source>
</evidence>
<evidence type="ECO:0000313" key="13">
    <source>
        <dbReference type="Proteomes" id="UP000322918"/>
    </source>
</evidence>
<evidence type="ECO:0000256" key="10">
    <source>
        <dbReference type="SAM" id="Phobius"/>
    </source>
</evidence>
<evidence type="ECO:0000313" key="12">
    <source>
        <dbReference type="EMBL" id="KAA8483150.1"/>
    </source>
</evidence>
<evidence type="ECO:0000256" key="8">
    <source>
        <dbReference type="ARBA" id="ARBA00023136"/>
    </source>
</evidence>
<keyword evidence="3 9" id="KW-0813">Transport</keyword>
<dbReference type="AlphaFoldDB" id="A0A5M9H921"/>
<feature type="transmembrane region" description="Helical" evidence="10">
    <location>
        <begin position="314"/>
        <end position="332"/>
    </location>
</feature>
<keyword evidence="7 10" id="KW-1133">Transmembrane helix</keyword>
<gene>
    <name evidence="12" type="ORF">F1649_10090</name>
</gene>
<protein>
    <submittedName>
        <fullName evidence="12">Sugar porter family MFS transporter</fullName>
    </submittedName>
</protein>
<evidence type="ECO:0000256" key="6">
    <source>
        <dbReference type="ARBA" id="ARBA00022692"/>
    </source>
</evidence>
<dbReference type="OrthoDB" id="9783823at2"/>
<feature type="transmembrane region" description="Helical" evidence="10">
    <location>
        <begin position="163"/>
        <end position="186"/>
    </location>
</feature>
<dbReference type="SUPFAM" id="SSF103473">
    <property type="entry name" value="MFS general substrate transporter"/>
    <property type="match status" value="1"/>
</dbReference>
<dbReference type="PROSITE" id="PS50850">
    <property type="entry name" value="MFS"/>
    <property type="match status" value="1"/>
</dbReference>
<dbReference type="RefSeq" id="WP_141815957.1">
    <property type="nucleotide sequence ID" value="NZ_VFPL01000001.1"/>
</dbReference>
<feature type="transmembrane region" description="Helical" evidence="10">
    <location>
        <begin position="378"/>
        <end position="397"/>
    </location>
</feature>
<dbReference type="InterPro" id="IPR003663">
    <property type="entry name" value="Sugar/inositol_transpt"/>
</dbReference>
<feature type="transmembrane region" description="Helical" evidence="10">
    <location>
        <begin position="409"/>
        <end position="429"/>
    </location>
</feature>
<feature type="domain" description="Major facilitator superfamily (MFS) profile" evidence="11">
    <location>
        <begin position="10"/>
        <end position="433"/>
    </location>
</feature>
<dbReference type="Proteomes" id="UP000322918">
    <property type="component" value="Unassembled WGS sequence"/>
</dbReference>
<proteinExistence type="inferred from homology"/>
<dbReference type="Gene3D" id="1.20.1250.20">
    <property type="entry name" value="MFS general substrate transporter like domains"/>
    <property type="match status" value="1"/>
</dbReference>
<keyword evidence="13" id="KW-1185">Reference proteome</keyword>
<dbReference type="PANTHER" id="PTHR48023:SF4">
    <property type="entry name" value="D-XYLOSE-PROTON SYMPORTER-LIKE 2"/>
    <property type="match status" value="1"/>
</dbReference>
<reference evidence="12 13" key="1">
    <citation type="submission" date="2019-09" db="EMBL/GenBank/DDBJ databases">
        <title>Pararcticibacter amylolyticus gen. nov., sp. nov., isolated from a rottenly hemp rope, and reclassification of Pedobacter tournemirensis as Pararcticibacter tournemirensis comb. nov.</title>
        <authorList>
            <person name="Cai Y."/>
        </authorList>
    </citation>
    <scope>NUCLEOTIDE SEQUENCE [LARGE SCALE GENOMIC DNA]</scope>
    <source>
        <strain evidence="12 13">TF5-37.2-LB10</strain>
    </source>
</reference>
<dbReference type="PANTHER" id="PTHR48023">
    <property type="entry name" value="D-XYLOSE-PROTON SYMPORTER-LIKE 2"/>
    <property type="match status" value="1"/>
</dbReference>
<keyword evidence="8 10" id="KW-0472">Membrane</keyword>
<accession>A0A5M9H921</accession>
<feature type="transmembrane region" description="Helical" evidence="10">
    <location>
        <begin position="76"/>
        <end position="99"/>
    </location>
</feature>
<evidence type="ECO:0000256" key="1">
    <source>
        <dbReference type="ARBA" id="ARBA00004651"/>
    </source>
</evidence>
<dbReference type="GO" id="GO:0005886">
    <property type="term" value="C:plasma membrane"/>
    <property type="evidence" value="ECO:0007669"/>
    <property type="project" value="UniProtKB-SubCell"/>
</dbReference>
<dbReference type="InterPro" id="IPR036259">
    <property type="entry name" value="MFS_trans_sf"/>
</dbReference>
<name>A0A5M9H921_9SPHI</name>
<keyword evidence="5" id="KW-0762">Sugar transport</keyword>
<comment type="similarity">
    <text evidence="2 9">Belongs to the major facilitator superfamily. Sugar transporter (TC 2.A.1.1) family.</text>
</comment>
<feature type="transmembrane region" description="Helical" evidence="10">
    <location>
        <begin position="7"/>
        <end position="25"/>
    </location>
</feature>
<dbReference type="InterPro" id="IPR005829">
    <property type="entry name" value="Sugar_transporter_CS"/>
</dbReference>
<feature type="transmembrane region" description="Helical" evidence="10">
    <location>
        <begin position="45"/>
        <end position="64"/>
    </location>
</feature>
<feature type="transmembrane region" description="Helical" evidence="10">
    <location>
        <begin position="286"/>
        <end position="307"/>
    </location>
</feature>
<dbReference type="FunFam" id="1.20.1250.20:FF:000218">
    <property type="entry name" value="facilitated trehalose transporter Tret1"/>
    <property type="match status" value="1"/>
</dbReference>
<feature type="transmembrane region" description="Helical" evidence="10">
    <location>
        <begin position="105"/>
        <end position="123"/>
    </location>
</feature>
<dbReference type="PROSITE" id="PS00216">
    <property type="entry name" value="SUGAR_TRANSPORT_1"/>
    <property type="match status" value="1"/>
</dbReference>
<evidence type="ECO:0000256" key="4">
    <source>
        <dbReference type="ARBA" id="ARBA00022475"/>
    </source>
</evidence>
<comment type="caution">
    <text evidence="12">The sequence shown here is derived from an EMBL/GenBank/DDBJ whole genome shotgun (WGS) entry which is preliminary data.</text>
</comment>
<dbReference type="EMBL" id="VWNE01000013">
    <property type="protein sequence ID" value="KAA8483150.1"/>
    <property type="molecule type" value="Genomic_DNA"/>
</dbReference>
<feature type="transmembrane region" description="Helical" evidence="10">
    <location>
        <begin position="135"/>
        <end position="157"/>
    </location>
</feature>
<dbReference type="PRINTS" id="PR00171">
    <property type="entry name" value="SUGRTRNSPORT"/>
</dbReference>
<evidence type="ECO:0000256" key="2">
    <source>
        <dbReference type="ARBA" id="ARBA00010992"/>
    </source>
</evidence>
<comment type="subcellular location">
    <subcellularLocation>
        <location evidence="1">Cell membrane</location>
        <topology evidence="1">Multi-pass membrane protein</topology>
    </subcellularLocation>
</comment>
<evidence type="ECO:0000256" key="3">
    <source>
        <dbReference type="ARBA" id="ARBA00022448"/>
    </source>
</evidence>
<dbReference type="InterPro" id="IPR005828">
    <property type="entry name" value="MFS_sugar_transport-like"/>
</dbReference>
<feature type="transmembrane region" description="Helical" evidence="10">
    <location>
        <begin position="248"/>
        <end position="271"/>
    </location>
</feature>
<keyword evidence="4" id="KW-1003">Cell membrane</keyword>
<organism evidence="12 13">
    <name type="scientific">Arcticibacter tournemirensis</name>
    <dbReference type="NCBI Taxonomy" id="699437"/>
    <lineage>
        <taxon>Bacteria</taxon>
        <taxon>Pseudomonadati</taxon>
        <taxon>Bacteroidota</taxon>
        <taxon>Sphingobacteriia</taxon>
        <taxon>Sphingobacteriales</taxon>
        <taxon>Sphingobacteriaceae</taxon>
        <taxon>Arcticibacter</taxon>
    </lineage>
</organism>
<dbReference type="NCBIfam" id="TIGR00879">
    <property type="entry name" value="SP"/>
    <property type="match status" value="1"/>
</dbReference>
<evidence type="ECO:0000256" key="5">
    <source>
        <dbReference type="ARBA" id="ARBA00022597"/>
    </source>
</evidence>
<dbReference type="InterPro" id="IPR050820">
    <property type="entry name" value="MFS_Sugar_Transporter"/>
</dbReference>
<feature type="transmembrane region" description="Helical" evidence="10">
    <location>
        <begin position="344"/>
        <end position="366"/>
    </location>
</feature>
<dbReference type="PROSITE" id="PS00217">
    <property type="entry name" value="SUGAR_TRANSPORT_2"/>
    <property type="match status" value="1"/>
</dbReference>
<dbReference type="InterPro" id="IPR020846">
    <property type="entry name" value="MFS_dom"/>
</dbReference>
<dbReference type="Pfam" id="PF00083">
    <property type="entry name" value="Sugar_tr"/>
    <property type="match status" value="1"/>
</dbReference>
<dbReference type="GO" id="GO:0022857">
    <property type="term" value="F:transmembrane transporter activity"/>
    <property type="evidence" value="ECO:0007669"/>
    <property type="project" value="InterPro"/>
</dbReference>
<keyword evidence="6 10" id="KW-0812">Transmembrane</keyword>
<sequence length="449" mass="48704">MTSKKYLYWITFVAINGGFLFGLNIAGISGANAMIKSEFGLTDSALGTVAALLTIGALVGALFSGRFADLYGRKKVMVASAVLYTLSALVCAFTTNIFFLDAGRVLSGIAVGITSVIAPMYISEISPAKSRGTMVSLNQFAITIGILLAYVFDYFLIGLGNDSWRYMLGIPAVFGLIFLILLFMSFPESPRWLLAKGKKDNALLVLLKVGGETSVKEDLPAIEFSLNQEKDKERVSLTELFKGKTGRVVLIATVLAAAQQITGVNAVLIYAPDIFQAAGSMKEGAMFQSVILGLINFLMTIVALWLIDSQGRKTLLLWGAAGMAVSLGYLTYEFSKPSQNAFSVLIALLTYVSFFAASLAPVMWVVISEIYPSRIRGVAMSFSTAICWLCCFLTIQFAPVIRAELGTTWMFAVFTGFCVLTFLFVIKWIPETKGKSLEQIESEFISSGV</sequence>